<feature type="domain" description="Histidine kinase" evidence="16">
    <location>
        <begin position="864"/>
        <end position="1086"/>
    </location>
</feature>
<dbReference type="PROSITE" id="PS01124">
    <property type="entry name" value="HTH_ARAC_FAMILY_2"/>
    <property type="match status" value="1"/>
</dbReference>
<feature type="signal peptide" evidence="14">
    <location>
        <begin position="1"/>
        <end position="20"/>
    </location>
</feature>
<dbReference type="Pfam" id="PF00072">
    <property type="entry name" value="Response_reg"/>
    <property type="match status" value="1"/>
</dbReference>
<dbReference type="Pfam" id="PF02518">
    <property type="entry name" value="HATPase_c"/>
    <property type="match status" value="1"/>
</dbReference>
<dbReference type="InterPro" id="IPR036097">
    <property type="entry name" value="HisK_dim/P_sf"/>
</dbReference>
<dbReference type="FunFam" id="3.40.50.2300:FF:000138">
    <property type="entry name" value="Two-component system sensor histidine kinase/response regulator"/>
    <property type="match status" value="1"/>
</dbReference>
<keyword evidence="7" id="KW-0067">ATP-binding</keyword>
<dbReference type="InterPro" id="IPR018060">
    <property type="entry name" value="HTH_AraC"/>
</dbReference>
<keyword evidence="19" id="KW-1185">Reference proteome</keyword>
<evidence type="ECO:0000256" key="4">
    <source>
        <dbReference type="ARBA" id="ARBA00022679"/>
    </source>
</evidence>
<dbReference type="SMART" id="SM00448">
    <property type="entry name" value="REC"/>
    <property type="match status" value="1"/>
</dbReference>
<dbReference type="Pfam" id="PF07495">
    <property type="entry name" value="Y_Y_Y"/>
    <property type="match status" value="1"/>
</dbReference>
<keyword evidence="11" id="KW-0804">Transcription</keyword>
<evidence type="ECO:0000313" key="19">
    <source>
        <dbReference type="Proteomes" id="UP000184480"/>
    </source>
</evidence>
<comment type="catalytic activity">
    <reaction evidence="1">
        <text>ATP + protein L-histidine = ADP + protein N-phospho-L-histidine.</text>
        <dbReference type="EC" id="2.7.13.3"/>
    </reaction>
</comment>
<dbReference type="GO" id="GO:0000155">
    <property type="term" value="F:phosphorelay sensor kinase activity"/>
    <property type="evidence" value="ECO:0007669"/>
    <property type="project" value="InterPro"/>
</dbReference>
<dbReference type="PROSITE" id="PS00041">
    <property type="entry name" value="HTH_ARAC_FAMILY_1"/>
    <property type="match status" value="1"/>
</dbReference>
<evidence type="ECO:0000256" key="10">
    <source>
        <dbReference type="ARBA" id="ARBA00023125"/>
    </source>
</evidence>
<dbReference type="Gene3D" id="3.40.50.2300">
    <property type="match status" value="1"/>
</dbReference>
<dbReference type="Gene3D" id="1.10.287.130">
    <property type="match status" value="1"/>
</dbReference>
<dbReference type="InterPro" id="IPR001789">
    <property type="entry name" value="Sig_transdc_resp-reg_receiver"/>
</dbReference>
<dbReference type="InterPro" id="IPR004358">
    <property type="entry name" value="Sig_transdc_His_kin-like_C"/>
</dbReference>
<dbReference type="RefSeq" id="WP_082141912.1">
    <property type="nucleotide sequence ID" value="NZ_BBXL01000010.1"/>
</dbReference>
<keyword evidence="13" id="KW-0812">Transmembrane</keyword>
<dbReference type="Gene3D" id="3.30.565.10">
    <property type="entry name" value="Histidine kinase-like ATPase, C-terminal domain"/>
    <property type="match status" value="1"/>
</dbReference>
<proteinExistence type="predicted"/>
<dbReference type="Pfam" id="PF12833">
    <property type="entry name" value="HTH_18"/>
    <property type="match status" value="1"/>
</dbReference>
<keyword evidence="4" id="KW-0808">Transferase</keyword>
<dbReference type="Proteomes" id="UP000184480">
    <property type="component" value="Unassembled WGS sequence"/>
</dbReference>
<evidence type="ECO:0000256" key="5">
    <source>
        <dbReference type="ARBA" id="ARBA00022741"/>
    </source>
</evidence>
<dbReference type="SUPFAM" id="SSF46689">
    <property type="entry name" value="Homeodomain-like"/>
    <property type="match status" value="1"/>
</dbReference>
<dbReference type="GO" id="GO:0003700">
    <property type="term" value="F:DNA-binding transcription factor activity"/>
    <property type="evidence" value="ECO:0007669"/>
    <property type="project" value="InterPro"/>
</dbReference>
<dbReference type="InterPro" id="IPR011123">
    <property type="entry name" value="Y_Y_Y"/>
</dbReference>
<dbReference type="Gene3D" id="1.10.10.60">
    <property type="entry name" value="Homeodomain-like"/>
    <property type="match status" value="1"/>
</dbReference>
<keyword evidence="9" id="KW-0805">Transcription regulation</keyword>
<evidence type="ECO:0000259" key="16">
    <source>
        <dbReference type="PROSITE" id="PS50109"/>
    </source>
</evidence>
<dbReference type="SMART" id="SM00387">
    <property type="entry name" value="HATPase_c"/>
    <property type="match status" value="1"/>
</dbReference>
<dbReference type="STRING" id="1346286.SAMN05444362_105219"/>
<evidence type="ECO:0000313" key="18">
    <source>
        <dbReference type="EMBL" id="SHF35997.1"/>
    </source>
</evidence>
<reference evidence="19" key="1">
    <citation type="submission" date="2016-11" db="EMBL/GenBank/DDBJ databases">
        <authorList>
            <person name="Varghese N."/>
            <person name="Submissions S."/>
        </authorList>
    </citation>
    <scope>NUCLEOTIDE SEQUENCE [LARGE SCALE GENOMIC DNA]</scope>
    <source>
        <strain evidence="19">DSM 27370</strain>
    </source>
</reference>
<evidence type="ECO:0000256" key="6">
    <source>
        <dbReference type="ARBA" id="ARBA00022777"/>
    </source>
</evidence>
<dbReference type="InterPro" id="IPR036890">
    <property type="entry name" value="HATPase_C_sf"/>
</dbReference>
<feature type="chain" id="PRO_5013041937" description="histidine kinase" evidence="14">
    <location>
        <begin position="21"/>
        <end position="1372"/>
    </location>
</feature>
<dbReference type="GO" id="GO:0043565">
    <property type="term" value="F:sequence-specific DNA binding"/>
    <property type="evidence" value="ECO:0007669"/>
    <property type="project" value="InterPro"/>
</dbReference>
<evidence type="ECO:0000259" key="15">
    <source>
        <dbReference type="PROSITE" id="PS01124"/>
    </source>
</evidence>
<dbReference type="SMART" id="SM00388">
    <property type="entry name" value="HisKA"/>
    <property type="match status" value="1"/>
</dbReference>
<evidence type="ECO:0000259" key="17">
    <source>
        <dbReference type="PROSITE" id="PS50110"/>
    </source>
</evidence>
<organism evidence="18 19">
    <name type="scientific">Dysgonomonas macrotermitis</name>
    <dbReference type="NCBI Taxonomy" id="1346286"/>
    <lineage>
        <taxon>Bacteria</taxon>
        <taxon>Pseudomonadati</taxon>
        <taxon>Bacteroidota</taxon>
        <taxon>Bacteroidia</taxon>
        <taxon>Bacteroidales</taxon>
        <taxon>Dysgonomonadaceae</taxon>
        <taxon>Dysgonomonas</taxon>
    </lineage>
</organism>
<evidence type="ECO:0000256" key="2">
    <source>
        <dbReference type="ARBA" id="ARBA00012438"/>
    </source>
</evidence>
<evidence type="ECO:0000256" key="3">
    <source>
        <dbReference type="ARBA" id="ARBA00022553"/>
    </source>
</evidence>
<dbReference type="InterPro" id="IPR018062">
    <property type="entry name" value="HTH_AraC-typ_CS"/>
</dbReference>
<dbReference type="SUPFAM" id="SSF55874">
    <property type="entry name" value="ATPase domain of HSP90 chaperone/DNA topoisomerase II/histidine kinase"/>
    <property type="match status" value="1"/>
</dbReference>
<evidence type="ECO:0000256" key="1">
    <source>
        <dbReference type="ARBA" id="ARBA00000085"/>
    </source>
</evidence>
<dbReference type="OrthoDB" id="9797097at2"/>
<dbReference type="InterPro" id="IPR015943">
    <property type="entry name" value="WD40/YVTN_repeat-like_dom_sf"/>
</dbReference>
<keyword evidence="6 18" id="KW-0418">Kinase</keyword>
<dbReference type="Pfam" id="PF00512">
    <property type="entry name" value="HisKA"/>
    <property type="match status" value="1"/>
</dbReference>
<keyword evidence="5" id="KW-0547">Nucleotide-binding</keyword>
<evidence type="ECO:0000256" key="8">
    <source>
        <dbReference type="ARBA" id="ARBA00023012"/>
    </source>
</evidence>
<dbReference type="InterPro" id="IPR009057">
    <property type="entry name" value="Homeodomain-like_sf"/>
</dbReference>
<evidence type="ECO:0000256" key="7">
    <source>
        <dbReference type="ARBA" id="ARBA00022840"/>
    </source>
</evidence>
<dbReference type="PRINTS" id="PR00344">
    <property type="entry name" value="BCTRLSENSOR"/>
</dbReference>
<dbReference type="SUPFAM" id="SSF52172">
    <property type="entry name" value="CheY-like"/>
    <property type="match status" value="1"/>
</dbReference>
<dbReference type="InterPro" id="IPR003661">
    <property type="entry name" value="HisK_dim/P_dom"/>
</dbReference>
<feature type="transmembrane region" description="Helical" evidence="13">
    <location>
        <begin position="807"/>
        <end position="828"/>
    </location>
</feature>
<dbReference type="EMBL" id="FQUC01000005">
    <property type="protein sequence ID" value="SHF35997.1"/>
    <property type="molecule type" value="Genomic_DNA"/>
</dbReference>
<evidence type="ECO:0000256" key="9">
    <source>
        <dbReference type="ARBA" id="ARBA00023015"/>
    </source>
</evidence>
<keyword evidence="10" id="KW-0238">DNA-binding</keyword>
<feature type="modified residue" description="4-aspartylphosphate" evidence="12">
    <location>
        <position position="1170"/>
    </location>
</feature>
<name>A0A1M5B106_9BACT</name>
<evidence type="ECO:0000256" key="12">
    <source>
        <dbReference type="PROSITE-ProRule" id="PRU00169"/>
    </source>
</evidence>
<dbReference type="GO" id="GO:0005524">
    <property type="term" value="F:ATP binding"/>
    <property type="evidence" value="ECO:0007669"/>
    <property type="project" value="UniProtKB-KW"/>
</dbReference>
<evidence type="ECO:0000256" key="11">
    <source>
        <dbReference type="ARBA" id="ARBA00023163"/>
    </source>
</evidence>
<dbReference type="PROSITE" id="PS50110">
    <property type="entry name" value="RESPONSE_REGULATORY"/>
    <property type="match status" value="1"/>
</dbReference>
<evidence type="ECO:0000256" key="14">
    <source>
        <dbReference type="SAM" id="SignalP"/>
    </source>
</evidence>
<dbReference type="InterPro" id="IPR011110">
    <property type="entry name" value="Reg_prop"/>
</dbReference>
<gene>
    <name evidence="18" type="ORF">SAMN05444362_105219</name>
</gene>
<accession>A0A1M5B106</accession>
<feature type="domain" description="Response regulatory" evidence="17">
    <location>
        <begin position="1122"/>
        <end position="1237"/>
    </location>
</feature>
<dbReference type="Pfam" id="PF07494">
    <property type="entry name" value="Reg_prop"/>
    <property type="match status" value="4"/>
</dbReference>
<keyword evidence="13" id="KW-0472">Membrane</keyword>
<dbReference type="PROSITE" id="PS50109">
    <property type="entry name" value="HIS_KIN"/>
    <property type="match status" value="1"/>
</dbReference>
<dbReference type="InterPro" id="IPR011006">
    <property type="entry name" value="CheY-like_superfamily"/>
</dbReference>
<keyword evidence="8" id="KW-0902">Two-component regulatory system</keyword>
<dbReference type="InterPro" id="IPR003594">
    <property type="entry name" value="HATPase_dom"/>
</dbReference>
<protein>
    <recommendedName>
        <fullName evidence="2">histidine kinase</fullName>
        <ecNumber evidence="2">2.7.13.3</ecNumber>
    </recommendedName>
</protein>
<dbReference type="Gene3D" id="2.130.10.10">
    <property type="entry name" value="YVTN repeat-like/Quinoprotein amine dehydrogenase"/>
    <property type="match status" value="2"/>
</dbReference>
<dbReference type="FunFam" id="2.60.40.10:FF:000791">
    <property type="entry name" value="Two-component system sensor histidine kinase/response regulator"/>
    <property type="match status" value="1"/>
</dbReference>
<sequence length="1372" mass="157892">MRLLFAFAFLLCSLYNGITAQTQSIDFFHLNSSNGLSNNQVECIFKDSKGFMWFATNSGLNRYDGRNFKIFKHNKHDINSTPVDRYSNIQEDANGNLWLYYSGIDYYIYNYKTERFIRNIAPELKKMGLATYPSIIEIDKNKDFYAYYAGKGIYKYEVESKQTLFYSQDISSGQINPGKIAKMKINGDYIWILHRDGLIERFNQTTRKVDLRDSFFQQHADNSLIIKSIFIDSDNHLWVYPGVGDKGIGYLNPQTTEWTFLNKDTNINLSNSLIRSISQDKNGLFWIGTDHGGVNIFDKKNKVVTVLKHDIYNNHTISQNSIISTYCSDDGIVWVGTYKNGLSYYHPDLFKFKKSPLFETYKKDSEPLDCNSLFKDSNDNLWIGTNGRGLIRYNEKSKELKNFRTSQSDPTSISSDIITSIYLDHRKTIWVGTFMDGLNAFDGSAFIRYQIDSNNPNSISGKSIYGLAEDDENNLWIGTLGEGIDKLDESRKTFTKYNKQNTSQLLSDYCLSMFTDTEKNIYISSDRGINVINGDDKKIYPFFPDKSMIDSLTNVPVNNVLIDSRKLAWIATDNGINIYNSTTRSFTFITAVNGLYNDEVVSLIEDNNGNIWAGTRNGLVRIDCQFTDNKLSYSITNFDINDGLPSSIFNQNSIFKDNIGSIYIGSTNGYICFNPNGINFNKVVPKPRFTDLSIYQNIIKPEEEYNGHIILKEPITDLSEIELNHDETNFTLFFSSLNYIHPEKNHYRYMLEGLDNQWTEVKNGIGTASYSNLNPGTYKLIVYASNNDGVWSSDPIVMKIIVKPPFWLSWWAFVIYTFIILVILRKFIQYKLNQQKKEFKQTQKIMEADKLHELDELKFRFFTNISHEFKTPITLILTPLDKLLKEPCTEDQRTLLSIMKRNAQNLLEMVNEILDFRKLDLKKENLSLASGDIISFTRDICLKFSSLAAEKSIKLTFTAYLEELYMDFDPEKLNKVLVNLLSNAFKYTESGHIDVSIAITEAMDREAVKKLCVKVSDTGIGIPKEEQDKIFDRFYRVENQAHRSQPGTGVGLHLASEYTKLHSGEINVESEEGKGSTFTIYIPIRNSSYKELKAQDVIHEAEDKDISPENTPVINNDKSKPVLLAVDDNEDFREFLTSLFSQNYHVITANNGADAYQKVLDQLPDIVLCDVMMPVMDGYEFCRKIKSDIRTSHIPVILLTAKSSEENQYSGIEAGADDYISKPFNIEMLTLKISKIIEKQKSTQSSFKRKIDVSPSEIEVMTMDEKFVKKAISIVETNIDNPEFLVEDLCREMAMSRVYFYKKILALTDKSPSEFIRFIRLKRAADLLEKSQMFVNEVAFQVGFNDPKYFRKYFKEEFSMTPNEYKKKFTQE</sequence>
<keyword evidence="3 12" id="KW-0597">Phosphoprotein</keyword>
<evidence type="ECO:0000256" key="13">
    <source>
        <dbReference type="SAM" id="Phobius"/>
    </source>
</evidence>
<dbReference type="InterPro" id="IPR013783">
    <property type="entry name" value="Ig-like_fold"/>
</dbReference>
<dbReference type="SUPFAM" id="SSF47384">
    <property type="entry name" value="Homodimeric domain of signal transducing histidine kinase"/>
    <property type="match status" value="1"/>
</dbReference>
<dbReference type="EC" id="2.7.13.3" evidence="2"/>
<dbReference type="FunFam" id="3.30.565.10:FF:000037">
    <property type="entry name" value="Hybrid sensor histidine kinase/response regulator"/>
    <property type="match status" value="1"/>
</dbReference>
<keyword evidence="13" id="KW-1133">Transmembrane helix</keyword>
<dbReference type="PANTHER" id="PTHR43547:SF2">
    <property type="entry name" value="HYBRID SIGNAL TRANSDUCTION HISTIDINE KINASE C"/>
    <property type="match status" value="1"/>
</dbReference>
<dbReference type="SMART" id="SM00342">
    <property type="entry name" value="HTH_ARAC"/>
    <property type="match status" value="1"/>
</dbReference>
<dbReference type="InterPro" id="IPR005467">
    <property type="entry name" value="His_kinase_dom"/>
</dbReference>
<dbReference type="Gene3D" id="2.60.40.10">
    <property type="entry name" value="Immunoglobulins"/>
    <property type="match status" value="1"/>
</dbReference>
<dbReference type="CDD" id="cd16922">
    <property type="entry name" value="HATPase_EvgS-ArcB-TorS-like"/>
    <property type="match status" value="1"/>
</dbReference>
<dbReference type="SUPFAM" id="SSF63829">
    <property type="entry name" value="Calcium-dependent phosphotriesterase"/>
    <property type="match status" value="3"/>
</dbReference>
<dbReference type="PANTHER" id="PTHR43547">
    <property type="entry name" value="TWO-COMPONENT HISTIDINE KINASE"/>
    <property type="match status" value="1"/>
</dbReference>
<dbReference type="CDD" id="cd00082">
    <property type="entry name" value="HisKA"/>
    <property type="match status" value="1"/>
</dbReference>
<feature type="domain" description="HTH araC/xylS-type" evidence="15">
    <location>
        <begin position="1269"/>
        <end position="1368"/>
    </location>
</feature>
<keyword evidence="14" id="KW-0732">Signal</keyword>